<accession>A0A6J4NFE0</accession>
<protein>
    <submittedName>
        <fullName evidence="2">Uncharacterized protein</fullName>
    </submittedName>
</protein>
<evidence type="ECO:0000256" key="1">
    <source>
        <dbReference type="SAM" id="MobiDB-lite"/>
    </source>
</evidence>
<dbReference type="EMBL" id="CADCUQ010000167">
    <property type="protein sequence ID" value="CAA9381246.1"/>
    <property type="molecule type" value="Genomic_DNA"/>
</dbReference>
<feature type="compositionally biased region" description="Low complexity" evidence="1">
    <location>
        <begin position="1"/>
        <end position="10"/>
    </location>
</feature>
<gene>
    <name evidence="2" type="ORF">AVDCRST_MAG64-663</name>
</gene>
<sequence>AAGSAAAAGRPGRGPRRVRPRAAAGGRGRAV</sequence>
<feature type="region of interest" description="Disordered" evidence="1">
    <location>
        <begin position="1"/>
        <end position="31"/>
    </location>
</feature>
<name>A0A6J4NFE0_9BACT</name>
<organism evidence="2">
    <name type="scientific">uncultured Phycisphaerae bacterium</name>
    <dbReference type="NCBI Taxonomy" id="904963"/>
    <lineage>
        <taxon>Bacteria</taxon>
        <taxon>Pseudomonadati</taxon>
        <taxon>Planctomycetota</taxon>
        <taxon>Phycisphaerae</taxon>
        <taxon>environmental samples</taxon>
    </lineage>
</organism>
<proteinExistence type="predicted"/>
<feature type="non-terminal residue" evidence="2">
    <location>
        <position position="1"/>
    </location>
</feature>
<evidence type="ECO:0000313" key="2">
    <source>
        <dbReference type="EMBL" id="CAA9381246.1"/>
    </source>
</evidence>
<reference evidence="2" key="1">
    <citation type="submission" date="2020-02" db="EMBL/GenBank/DDBJ databases">
        <authorList>
            <person name="Meier V. D."/>
        </authorList>
    </citation>
    <scope>NUCLEOTIDE SEQUENCE</scope>
    <source>
        <strain evidence="2">AVDCRST_MAG64</strain>
    </source>
</reference>
<feature type="non-terminal residue" evidence="2">
    <location>
        <position position="31"/>
    </location>
</feature>
<dbReference type="AlphaFoldDB" id="A0A6J4NFE0"/>